<organism evidence="2 3">
    <name type="scientific">Vespula pensylvanica</name>
    <name type="common">Western yellow jacket</name>
    <name type="synonym">Wasp</name>
    <dbReference type="NCBI Taxonomy" id="30213"/>
    <lineage>
        <taxon>Eukaryota</taxon>
        <taxon>Metazoa</taxon>
        <taxon>Ecdysozoa</taxon>
        <taxon>Arthropoda</taxon>
        <taxon>Hexapoda</taxon>
        <taxon>Insecta</taxon>
        <taxon>Pterygota</taxon>
        <taxon>Neoptera</taxon>
        <taxon>Endopterygota</taxon>
        <taxon>Hymenoptera</taxon>
        <taxon>Apocrita</taxon>
        <taxon>Aculeata</taxon>
        <taxon>Vespoidea</taxon>
        <taxon>Vespidae</taxon>
        <taxon>Vespinae</taxon>
        <taxon>Vespula</taxon>
    </lineage>
</organism>
<dbReference type="Proteomes" id="UP000600918">
    <property type="component" value="Unassembled WGS sequence"/>
</dbReference>
<reference evidence="2" key="1">
    <citation type="journal article" date="2020" name="G3 (Bethesda)">
        <title>High-Quality Assemblies for Three Invasive Social Wasps from the &lt;i&gt;Vespula&lt;/i&gt; Genus.</title>
        <authorList>
            <person name="Harrop T.W.R."/>
            <person name="Guhlin J."/>
            <person name="McLaughlin G.M."/>
            <person name="Permina E."/>
            <person name="Stockwell P."/>
            <person name="Gilligan J."/>
            <person name="Le Lec M.F."/>
            <person name="Gruber M.A.M."/>
            <person name="Quinn O."/>
            <person name="Lovegrove M."/>
            <person name="Duncan E.J."/>
            <person name="Remnant E.J."/>
            <person name="Van Eeckhoven J."/>
            <person name="Graham B."/>
            <person name="Knapp R.A."/>
            <person name="Langford K.W."/>
            <person name="Kronenberg Z."/>
            <person name="Press M.O."/>
            <person name="Eacker S.M."/>
            <person name="Wilson-Rankin E.E."/>
            <person name="Purcell J."/>
            <person name="Lester P.J."/>
            <person name="Dearden P.K."/>
        </authorList>
    </citation>
    <scope>NUCLEOTIDE SEQUENCE</scope>
    <source>
        <strain evidence="2">Volc-1</strain>
    </source>
</reference>
<evidence type="ECO:0000313" key="2">
    <source>
        <dbReference type="EMBL" id="KAF7429984.1"/>
    </source>
</evidence>
<evidence type="ECO:0000313" key="3">
    <source>
        <dbReference type="Proteomes" id="UP000600918"/>
    </source>
</evidence>
<accession>A0A834P6Q3</accession>
<dbReference type="AlphaFoldDB" id="A0A834P6Q3"/>
<dbReference type="EMBL" id="JACSDY010000004">
    <property type="protein sequence ID" value="KAF7429984.1"/>
    <property type="molecule type" value="Genomic_DNA"/>
</dbReference>
<comment type="caution">
    <text evidence="2">The sequence shown here is derived from an EMBL/GenBank/DDBJ whole genome shotgun (WGS) entry which is preliminary data.</text>
</comment>
<evidence type="ECO:0000256" key="1">
    <source>
        <dbReference type="SAM" id="MobiDB-lite"/>
    </source>
</evidence>
<proteinExistence type="predicted"/>
<sequence length="113" mass="13224">MTNIEGKNLKVFELVRPGREEKRREEKRREEKRREEKRREEKRGEERKGEERFVLWPFDPTAPGLLLNTPPIHSGTDTSKIPPTVRRTTTLQNCTGYQLTNQPTNQPTNLPAS</sequence>
<protein>
    <submittedName>
        <fullName evidence="2">Uncharacterized protein</fullName>
    </submittedName>
</protein>
<keyword evidence="3" id="KW-1185">Reference proteome</keyword>
<gene>
    <name evidence="2" type="ORF">H0235_006382</name>
</gene>
<feature type="region of interest" description="Disordered" evidence="1">
    <location>
        <begin position="17"/>
        <end position="83"/>
    </location>
</feature>
<name>A0A834P6Q3_VESPE</name>
<feature type="compositionally biased region" description="Basic and acidic residues" evidence="1">
    <location>
        <begin position="17"/>
        <end position="53"/>
    </location>
</feature>